<dbReference type="InterPro" id="IPR008967">
    <property type="entry name" value="p53-like_TF_DNA-bd_sf"/>
</dbReference>
<dbReference type="PANTHER" id="PTHR10665">
    <property type="entry name" value="RECOMBINING BINDING PROTEIN SUPPRESSOR OF HAIRLESS"/>
    <property type="match status" value="1"/>
</dbReference>
<evidence type="ECO:0000259" key="7">
    <source>
        <dbReference type="SMART" id="SM01267"/>
    </source>
</evidence>
<keyword evidence="4" id="KW-0238">DNA-binding</keyword>
<evidence type="ECO:0000313" key="10">
    <source>
        <dbReference type="Proteomes" id="UP000233556"/>
    </source>
</evidence>
<dbReference type="Gene3D" id="2.60.40.10">
    <property type="entry name" value="Immunoglobulins"/>
    <property type="match status" value="1"/>
</dbReference>
<dbReference type="Gene3D" id="2.80.10.50">
    <property type="match status" value="1"/>
</dbReference>
<dbReference type="SUPFAM" id="SSF81296">
    <property type="entry name" value="E set domains"/>
    <property type="match status" value="1"/>
</dbReference>
<dbReference type="InterPro" id="IPR036358">
    <property type="entry name" value="BTD_sf"/>
</dbReference>
<dbReference type="SUPFAM" id="SSF110217">
    <property type="entry name" value="DNA-binding protein LAG-1 (CSL)"/>
    <property type="match status" value="1"/>
</dbReference>
<dbReference type="Pfam" id="PF20144">
    <property type="entry name" value="TIG_SUH"/>
    <property type="match status" value="1"/>
</dbReference>
<dbReference type="InterPro" id="IPR015350">
    <property type="entry name" value="Beta-trefoil_DNA-bd_dom"/>
</dbReference>
<comment type="similarity">
    <text evidence="2">Belongs to the Su(H) family.</text>
</comment>
<dbReference type="GO" id="GO:0001228">
    <property type="term" value="F:DNA-binding transcription activator activity, RNA polymerase II-specific"/>
    <property type="evidence" value="ECO:0007669"/>
    <property type="project" value="InterPro"/>
</dbReference>
<feature type="domain" description="RBP-J/Cbf11/Cbf12 DNA binding" evidence="7">
    <location>
        <begin position="36"/>
        <end position="125"/>
    </location>
</feature>
<dbReference type="AlphaFoldDB" id="A0A2I0THD6"/>
<evidence type="ECO:0000256" key="1">
    <source>
        <dbReference type="ARBA" id="ARBA00004123"/>
    </source>
</evidence>
<dbReference type="Pfam" id="PF09271">
    <property type="entry name" value="LAG1-DNAbind"/>
    <property type="match status" value="1"/>
</dbReference>
<keyword evidence="3" id="KW-0805">Transcription regulation</keyword>
<reference evidence="10" key="1">
    <citation type="submission" date="2017-11" db="EMBL/GenBank/DDBJ databases">
        <authorList>
            <person name="Lima N.C."/>
            <person name="Parody-Merino A.M."/>
            <person name="Battley P.F."/>
            <person name="Fidler A.E."/>
            <person name="Prosdocimi F."/>
        </authorList>
    </citation>
    <scope>NUCLEOTIDE SEQUENCE [LARGE SCALE GENOMIC DNA]</scope>
</reference>
<dbReference type="InterPro" id="IPR014756">
    <property type="entry name" value="Ig_E-set"/>
</dbReference>
<dbReference type="InterPro" id="IPR013783">
    <property type="entry name" value="Ig-like_fold"/>
</dbReference>
<evidence type="ECO:0000313" key="9">
    <source>
        <dbReference type="EMBL" id="PKU33214.1"/>
    </source>
</evidence>
<evidence type="ECO:0000256" key="4">
    <source>
        <dbReference type="ARBA" id="ARBA00023125"/>
    </source>
</evidence>
<name>A0A2I0THD6_LIMLA</name>
<dbReference type="OrthoDB" id="5600360at2759"/>
<dbReference type="EMBL" id="KZ510334">
    <property type="protein sequence ID" value="PKU33214.1"/>
    <property type="molecule type" value="Genomic_DNA"/>
</dbReference>
<dbReference type="SUPFAM" id="SSF49417">
    <property type="entry name" value="p53-like transcription factors"/>
    <property type="match status" value="1"/>
</dbReference>
<feature type="domain" description="Beta-trefoil DNA-binding" evidence="8">
    <location>
        <begin position="126"/>
        <end position="274"/>
    </location>
</feature>
<dbReference type="FunFam" id="2.80.10.50:FF:000003">
    <property type="entry name" value="recombining binding protein suppressor of hairless"/>
    <property type="match status" value="1"/>
</dbReference>
<gene>
    <name evidence="9" type="ORF">llap_16483</name>
</gene>
<dbReference type="GO" id="GO:0000978">
    <property type="term" value="F:RNA polymerase II cis-regulatory region sequence-specific DNA binding"/>
    <property type="evidence" value="ECO:0007669"/>
    <property type="project" value="InterPro"/>
</dbReference>
<dbReference type="SMART" id="SM01268">
    <property type="entry name" value="BTD"/>
    <property type="match status" value="1"/>
</dbReference>
<evidence type="ECO:0000256" key="6">
    <source>
        <dbReference type="ARBA" id="ARBA00023242"/>
    </source>
</evidence>
<evidence type="ECO:0000259" key="8">
    <source>
        <dbReference type="SMART" id="SM01268"/>
    </source>
</evidence>
<reference evidence="10" key="2">
    <citation type="submission" date="2017-12" db="EMBL/GenBank/DDBJ databases">
        <title>Genome sequence of the Bar-tailed Godwit (Limosa lapponica baueri).</title>
        <authorList>
            <person name="Lima N.C.B."/>
            <person name="Parody-Merino A.M."/>
            <person name="Battley P.F."/>
            <person name="Fidler A.E."/>
            <person name="Prosdocimi F."/>
        </authorList>
    </citation>
    <scope>NUCLEOTIDE SEQUENCE [LARGE SCALE GENOMIC DNA]</scope>
</reference>
<dbReference type="GO" id="GO:0005634">
    <property type="term" value="C:nucleus"/>
    <property type="evidence" value="ECO:0007669"/>
    <property type="project" value="UniProtKB-SubCell"/>
</dbReference>
<dbReference type="Pfam" id="PF09270">
    <property type="entry name" value="BTD"/>
    <property type="match status" value="1"/>
</dbReference>
<dbReference type="SMART" id="SM01267">
    <property type="entry name" value="LAG1_DNAbind"/>
    <property type="match status" value="1"/>
</dbReference>
<keyword evidence="6" id="KW-0539">Nucleus</keyword>
<protein>
    <submittedName>
        <fullName evidence="9">Recombining binding protein suppressor of hairless-like protein</fullName>
    </submittedName>
</protein>
<dbReference type="InterPro" id="IPR040159">
    <property type="entry name" value="CLS_fam"/>
</dbReference>
<accession>A0A2I0THD6</accession>
<dbReference type="Proteomes" id="UP000233556">
    <property type="component" value="Unassembled WGS sequence"/>
</dbReference>
<evidence type="ECO:0000256" key="2">
    <source>
        <dbReference type="ARBA" id="ARBA00009704"/>
    </source>
</evidence>
<proteinExistence type="inferred from homology"/>
<organism evidence="9 10">
    <name type="scientific">Limosa lapponica baueri</name>
    <dbReference type="NCBI Taxonomy" id="1758121"/>
    <lineage>
        <taxon>Eukaryota</taxon>
        <taxon>Metazoa</taxon>
        <taxon>Chordata</taxon>
        <taxon>Craniata</taxon>
        <taxon>Vertebrata</taxon>
        <taxon>Euteleostomi</taxon>
        <taxon>Archelosauria</taxon>
        <taxon>Archosauria</taxon>
        <taxon>Dinosauria</taxon>
        <taxon>Saurischia</taxon>
        <taxon>Theropoda</taxon>
        <taxon>Coelurosauria</taxon>
        <taxon>Aves</taxon>
        <taxon>Neognathae</taxon>
        <taxon>Neoaves</taxon>
        <taxon>Charadriiformes</taxon>
        <taxon>Scolopacidae</taxon>
        <taxon>Limosa</taxon>
    </lineage>
</organism>
<comment type="subcellular location">
    <subcellularLocation>
        <location evidence="1">Nucleus</location>
    </subcellularLocation>
</comment>
<evidence type="ECO:0000256" key="3">
    <source>
        <dbReference type="ARBA" id="ARBA00023015"/>
    </source>
</evidence>
<dbReference type="InterPro" id="IPR038007">
    <property type="entry name" value="RBP-Jkappa_IPT"/>
</dbReference>
<evidence type="ECO:0000256" key="5">
    <source>
        <dbReference type="ARBA" id="ARBA00023163"/>
    </source>
</evidence>
<keyword evidence="10" id="KW-1185">Reference proteome</keyword>
<keyword evidence="5" id="KW-0804">Transcription</keyword>
<sequence length="394" mass="44187">MDSAAPCTAAKAILAEQGAAGTAEPLTHPCRPRSRSPPRCWLRSNPYQTNLLRDGVRRYLQLPADQTGFGCAKALYISDADKRKHFRLVLKLFFSNGQEIGTFHSKLIKVISKPSQKKQSLKNTDLCISSGSKVSLFNRLRSQTVSTRYLSVEGGAFIASARQWAAFTLHLADERCTRSEFPLREGYIRYGSVVQLVCTATGITLPPLIIRKVTKQYAMLDVDEPISQLHKCAFQFQGSDRMYLCLSTEKVIQFQASPCPKEANRELLNDGSCWTIIGTETVEYTFSESLACVREPVSPVPLITALQSLMCVVPDVSAFGSDWRWLRYPITVPLLLIRDDGLIYSSSFTFTYTPEQSFIPGQQVLSDVPQDSDKLLDSIHQEFTRTNFHLFMQS</sequence>
<dbReference type="InterPro" id="IPR015351">
    <property type="entry name" value="RBP-J/Cbf11/Cbf12_DNA-bd"/>
</dbReference>